<dbReference type="Pfam" id="PF26078">
    <property type="entry name" value="Baseplate_J_M"/>
    <property type="match status" value="1"/>
</dbReference>
<dbReference type="Pfam" id="PF26079">
    <property type="entry name" value="Baseplate_J_C"/>
    <property type="match status" value="1"/>
</dbReference>
<dbReference type="PANTHER" id="PTHR35862:SF1">
    <property type="entry name" value="FELS-2 PROPHAGE PROTEIN"/>
    <property type="match status" value="1"/>
</dbReference>
<accession>A0A6N2Z881</accession>
<dbReference type="PANTHER" id="PTHR35862">
    <property type="entry name" value="FELS-2 PROPHAGE PROTEIN"/>
    <property type="match status" value="1"/>
</dbReference>
<dbReference type="InterPro" id="IPR014507">
    <property type="entry name" value="Baseplate_assembly_J_pred"/>
</dbReference>
<dbReference type="RefSeq" id="WP_156704073.1">
    <property type="nucleotide sequence ID" value="NZ_CACRUX010000012.1"/>
</dbReference>
<dbReference type="InterPro" id="IPR058530">
    <property type="entry name" value="Baseplate_J-like_C"/>
</dbReference>
<protein>
    <submittedName>
        <fullName evidence="4">Baseplate J-like protein</fullName>
    </submittedName>
</protein>
<organism evidence="4">
    <name type="scientific">Veillonella ratti</name>
    <dbReference type="NCBI Taxonomy" id="103892"/>
    <lineage>
        <taxon>Bacteria</taxon>
        <taxon>Bacillati</taxon>
        <taxon>Bacillota</taxon>
        <taxon>Negativicutes</taxon>
        <taxon>Veillonellales</taxon>
        <taxon>Veillonellaceae</taxon>
        <taxon>Veillonella</taxon>
    </lineage>
</organism>
<dbReference type="InterPro" id="IPR052726">
    <property type="entry name" value="Phage_Baseplate_Hub"/>
</dbReference>
<dbReference type="InterPro" id="IPR006949">
    <property type="entry name" value="Barrel_Baseplate_J-like"/>
</dbReference>
<gene>
    <name evidence="4" type="ORF">VRLFYP33_00417</name>
</gene>
<evidence type="ECO:0000259" key="2">
    <source>
        <dbReference type="Pfam" id="PF26078"/>
    </source>
</evidence>
<dbReference type="InterPro" id="IPR058531">
    <property type="entry name" value="Baseplate_J_M"/>
</dbReference>
<dbReference type="Pfam" id="PF04865">
    <property type="entry name" value="Baseplate_J"/>
    <property type="match status" value="1"/>
</dbReference>
<proteinExistence type="predicted"/>
<reference evidence="4" key="1">
    <citation type="submission" date="2019-11" db="EMBL/GenBank/DDBJ databases">
        <authorList>
            <person name="Feng L."/>
        </authorList>
    </citation>
    <scope>NUCLEOTIDE SEQUENCE</scope>
    <source>
        <strain evidence="4">VrattiLFYP33</strain>
    </source>
</reference>
<dbReference type="AlphaFoldDB" id="A0A6N2Z881"/>
<evidence type="ECO:0000313" key="4">
    <source>
        <dbReference type="EMBL" id="VYT74208.1"/>
    </source>
</evidence>
<evidence type="ECO:0000259" key="1">
    <source>
        <dbReference type="Pfam" id="PF04865"/>
    </source>
</evidence>
<feature type="domain" description="Baseplate J-like central" evidence="2">
    <location>
        <begin position="202"/>
        <end position="275"/>
    </location>
</feature>
<dbReference type="PIRSF" id="PIRSF020481">
    <property type="entry name" value="BAP"/>
    <property type="match status" value="1"/>
</dbReference>
<name>A0A6N2Z881_9FIRM</name>
<evidence type="ECO:0000259" key="3">
    <source>
        <dbReference type="Pfam" id="PF26079"/>
    </source>
</evidence>
<sequence>MDLNNIKFIETDTDSIKQHIITVYEALTGRTLALADPVRLFLCSLASIIGEQRNLIDYLTRQNMLAFAEGVFLDILGMLVGTERLPASAAVTTVRFTLSAPQPSAVIIPKGTRVTPDGALMFATTEVAQIAPGQLTADVVVACQQAGELGNGYLPGELSRLVDPLPYLPTVANTTTTNGGADTEADDDYRERIEVAPGQFSVAGPDDAYIYHAMSAHTSIGDVAVDSPEGNEGKVFIYVLLKSGKPATAEILEAVNSTCNDKRIRPLTDRVFVKAPAVVPYNVRGAFYIDANNASRATAIREAVQQAVDDYTAWQRAKLGRDINPSELIHRIIQAGAKRVELQEPAFTKILASQVAGERTVNLTLGGLEDA</sequence>
<dbReference type="EMBL" id="CACRUX010000012">
    <property type="protein sequence ID" value="VYT74208.1"/>
    <property type="molecule type" value="Genomic_DNA"/>
</dbReference>
<feature type="domain" description="Baseplate J-like C-terminal" evidence="3">
    <location>
        <begin position="289"/>
        <end position="363"/>
    </location>
</feature>
<feature type="domain" description="Baseplate protein J-like barrel" evidence="1">
    <location>
        <begin position="93"/>
        <end position="180"/>
    </location>
</feature>